<keyword evidence="1" id="KW-0812">Transmembrane</keyword>
<comment type="caution">
    <text evidence="2">The sequence shown here is derived from an EMBL/GenBank/DDBJ whole genome shotgun (WGS) entry which is preliminary data.</text>
</comment>
<dbReference type="EMBL" id="MCGE01000005">
    <property type="protein sequence ID" value="ORZ21537.1"/>
    <property type="molecule type" value="Genomic_DNA"/>
</dbReference>
<proteinExistence type="predicted"/>
<organism evidence="2 3">
    <name type="scientific">Absidia repens</name>
    <dbReference type="NCBI Taxonomy" id="90262"/>
    <lineage>
        <taxon>Eukaryota</taxon>
        <taxon>Fungi</taxon>
        <taxon>Fungi incertae sedis</taxon>
        <taxon>Mucoromycota</taxon>
        <taxon>Mucoromycotina</taxon>
        <taxon>Mucoromycetes</taxon>
        <taxon>Mucorales</taxon>
        <taxon>Cunninghamellaceae</taxon>
        <taxon>Absidia</taxon>
    </lineage>
</organism>
<evidence type="ECO:0000313" key="2">
    <source>
        <dbReference type="EMBL" id="ORZ21537.1"/>
    </source>
</evidence>
<protein>
    <submittedName>
        <fullName evidence="2">Uncharacterized protein</fullName>
    </submittedName>
</protein>
<evidence type="ECO:0000256" key="1">
    <source>
        <dbReference type="SAM" id="Phobius"/>
    </source>
</evidence>
<feature type="transmembrane region" description="Helical" evidence="1">
    <location>
        <begin position="6"/>
        <end position="23"/>
    </location>
</feature>
<dbReference type="AlphaFoldDB" id="A0A1X2ISM0"/>
<dbReference type="Proteomes" id="UP000193560">
    <property type="component" value="Unassembled WGS sequence"/>
</dbReference>
<evidence type="ECO:0000313" key="3">
    <source>
        <dbReference type="Proteomes" id="UP000193560"/>
    </source>
</evidence>
<keyword evidence="3" id="KW-1185">Reference proteome</keyword>
<name>A0A1X2ISM0_9FUNG</name>
<keyword evidence="1" id="KW-1133">Transmembrane helix</keyword>
<accession>A0A1X2ISM0</accession>
<sequence>MAEELLTPVVAVLAVYNPLILLLRLHQHRHQMVETILNPMVLRQLLKLQVR</sequence>
<keyword evidence="1" id="KW-0472">Membrane</keyword>
<gene>
    <name evidence="2" type="ORF">BCR42DRAFT_407771</name>
</gene>
<reference evidence="2 3" key="1">
    <citation type="submission" date="2016-07" db="EMBL/GenBank/DDBJ databases">
        <title>Pervasive Adenine N6-methylation of Active Genes in Fungi.</title>
        <authorList>
            <consortium name="DOE Joint Genome Institute"/>
            <person name="Mondo S.J."/>
            <person name="Dannebaum R.O."/>
            <person name="Kuo R.C."/>
            <person name="Labutti K."/>
            <person name="Haridas S."/>
            <person name="Kuo A."/>
            <person name="Salamov A."/>
            <person name="Ahrendt S.R."/>
            <person name="Lipzen A."/>
            <person name="Sullivan W."/>
            <person name="Andreopoulos W.B."/>
            <person name="Clum A."/>
            <person name="Lindquist E."/>
            <person name="Daum C."/>
            <person name="Ramamoorthy G.K."/>
            <person name="Gryganskyi A."/>
            <person name="Culley D."/>
            <person name="Magnuson J.K."/>
            <person name="James T.Y."/>
            <person name="O'Malley M.A."/>
            <person name="Stajich J.E."/>
            <person name="Spatafora J.W."/>
            <person name="Visel A."/>
            <person name="Grigoriev I.V."/>
        </authorList>
    </citation>
    <scope>NUCLEOTIDE SEQUENCE [LARGE SCALE GENOMIC DNA]</scope>
    <source>
        <strain evidence="2 3">NRRL 1336</strain>
    </source>
</reference>